<dbReference type="AlphaFoldDB" id="A0A381QNR9"/>
<dbReference type="InterPro" id="IPR009056">
    <property type="entry name" value="Cyt_c-like_dom"/>
</dbReference>
<gene>
    <name evidence="6" type="ORF">METZ01_LOCUS33890</name>
</gene>
<feature type="domain" description="Cytochrome c" evidence="5">
    <location>
        <begin position="48"/>
        <end position="140"/>
    </location>
</feature>
<keyword evidence="2" id="KW-0479">Metal-binding</keyword>
<keyword evidence="4" id="KW-0472">Membrane</keyword>
<evidence type="ECO:0000256" key="3">
    <source>
        <dbReference type="ARBA" id="ARBA00023004"/>
    </source>
</evidence>
<dbReference type="GO" id="GO:0046872">
    <property type="term" value="F:metal ion binding"/>
    <property type="evidence" value="ECO:0007669"/>
    <property type="project" value="UniProtKB-KW"/>
</dbReference>
<keyword evidence="1" id="KW-0349">Heme</keyword>
<dbReference type="EMBL" id="UINC01001451">
    <property type="protein sequence ID" value="SUZ81036.1"/>
    <property type="molecule type" value="Genomic_DNA"/>
</dbReference>
<keyword evidence="4" id="KW-0812">Transmembrane</keyword>
<proteinExistence type="predicted"/>
<protein>
    <recommendedName>
        <fullName evidence="5">Cytochrome c domain-containing protein</fullName>
    </recommendedName>
</protein>
<sequence length="388" mass="42625">MGEIRALRIPGRSLLGRIAIPAIIAAGGTFLFTTAGMSSAWHSSQQMPDLSTRKGLYEAGCQYCHGDDGRGVDLSTVGFDVPLPDLTDCSFATREPDADWFIVTHQGGPVRGFANNMPAFGEAFTDEQIRQVVGYLRTFCTDNRWPRGELNFPRAIITEKAYPEDESVFTLGGNADDLRGRFLYEQRVGPTGQFEVAVPVGFRQNNGQGSWLGGVGDIEVGYKRVFAHSVNNGTIFSGGLSATLPSGNEDKELGKGTFVFEPFVSAGFALPRNSFAHVQIGFELPTDADKADRELFWRGVFGTTLSAGPWGRSFSPMVELLGVSEFEEEATVNLFDVLPQVQVTLNTRQHIMANVGVRLPVNRTEGRPTQIIFYLLWEWFDGGLFDGW</sequence>
<dbReference type="InterPro" id="IPR036909">
    <property type="entry name" value="Cyt_c-like_dom_sf"/>
</dbReference>
<accession>A0A381QNR9</accession>
<evidence type="ECO:0000313" key="6">
    <source>
        <dbReference type="EMBL" id="SUZ81036.1"/>
    </source>
</evidence>
<dbReference type="SUPFAM" id="SSF46626">
    <property type="entry name" value="Cytochrome c"/>
    <property type="match status" value="1"/>
</dbReference>
<evidence type="ECO:0000256" key="2">
    <source>
        <dbReference type="ARBA" id="ARBA00022723"/>
    </source>
</evidence>
<keyword evidence="3" id="KW-0408">Iron</keyword>
<evidence type="ECO:0000256" key="4">
    <source>
        <dbReference type="SAM" id="Phobius"/>
    </source>
</evidence>
<dbReference type="GO" id="GO:0020037">
    <property type="term" value="F:heme binding"/>
    <property type="evidence" value="ECO:0007669"/>
    <property type="project" value="InterPro"/>
</dbReference>
<name>A0A381QNR9_9ZZZZ</name>
<evidence type="ECO:0000256" key="1">
    <source>
        <dbReference type="ARBA" id="ARBA00022617"/>
    </source>
</evidence>
<organism evidence="6">
    <name type="scientific">marine metagenome</name>
    <dbReference type="NCBI Taxonomy" id="408172"/>
    <lineage>
        <taxon>unclassified sequences</taxon>
        <taxon>metagenomes</taxon>
        <taxon>ecological metagenomes</taxon>
    </lineage>
</organism>
<feature type="transmembrane region" description="Helical" evidence="4">
    <location>
        <begin position="20"/>
        <end position="41"/>
    </location>
</feature>
<evidence type="ECO:0000259" key="5">
    <source>
        <dbReference type="PROSITE" id="PS51007"/>
    </source>
</evidence>
<dbReference type="Gene3D" id="1.10.760.10">
    <property type="entry name" value="Cytochrome c-like domain"/>
    <property type="match status" value="1"/>
</dbReference>
<dbReference type="Pfam" id="PF13442">
    <property type="entry name" value="Cytochrome_CBB3"/>
    <property type="match status" value="1"/>
</dbReference>
<dbReference type="GO" id="GO:0009055">
    <property type="term" value="F:electron transfer activity"/>
    <property type="evidence" value="ECO:0007669"/>
    <property type="project" value="InterPro"/>
</dbReference>
<reference evidence="6" key="1">
    <citation type="submission" date="2018-05" db="EMBL/GenBank/DDBJ databases">
        <authorList>
            <person name="Lanie J.A."/>
            <person name="Ng W.-L."/>
            <person name="Kazmierczak K.M."/>
            <person name="Andrzejewski T.M."/>
            <person name="Davidsen T.M."/>
            <person name="Wayne K.J."/>
            <person name="Tettelin H."/>
            <person name="Glass J.I."/>
            <person name="Rusch D."/>
            <person name="Podicherti R."/>
            <person name="Tsui H.-C.T."/>
            <person name="Winkler M.E."/>
        </authorList>
    </citation>
    <scope>NUCLEOTIDE SEQUENCE</scope>
</reference>
<keyword evidence="4" id="KW-1133">Transmembrane helix</keyword>
<dbReference type="PROSITE" id="PS51007">
    <property type="entry name" value="CYTC"/>
    <property type="match status" value="1"/>
</dbReference>